<name>A0AAN5AK33_9BACT</name>
<evidence type="ECO:0000313" key="1">
    <source>
        <dbReference type="EMBL" id="GJM60056.1"/>
    </source>
</evidence>
<dbReference type="Proteomes" id="UP001310022">
    <property type="component" value="Unassembled WGS sequence"/>
</dbReference>
<protein>
    <submittedName>
        <fullName evidence="1">Uncharacterized protein</fullName>
    </submittedName>
</protein>
<keyword evidence="2" id="KW-1185">Reference proteome</keyword>
<proteinExistence type="predicted"/>
<reference evidence="1 2" key="1">
    <citation type="submission" date="2021-12" db="EMBL/GenBank/DDBJ databases">
        <title>Genome sequencing of bacteria with rrn-lacking chromosome and rrn-plasmid.</title>
        <authorList>
            <person name="Anda M."/>
            <person name="Iwasaki W."/>
        </authorList>
    </citation>
    <scope>NUCLEOTIDE SEQUENCE [LARGE SCALE GENOMIC DNA]</scope>
    <source>
        <strain evidence="1 2">NBRC 15940</strain>
    </source>
</reference>
<gene>
    <name evidence="1" type="ORF">PEDI_06080</name>
</gene>
<comment type="caution">
    <text evidence="1">The sequence shown here is derived from an EMBL/GenBank/DDBJ whole genome shotgun (WGS) entry which is preliminary data.</text>
</comment>
<dbReference type="RefSeq" id="WP_338235930.1">
    <property type="nucleotide sequence ID" value="NZ_BQKE01000001.1"/>
</dbReference>
<dbReference type="EMBL" id="BQKE01000001">
    <property type="protein sequence ID" value="GJM60056.1"/>
    <property type="molecule type" value="Genomic_DNA"/>
</dbReference>
<evidence type="ECO:0000313" key="2">
    <source>
        <dbReference type="Proteomes" id="UP001310022"/>
    </source>
</evidence>
<accession>A0AAN5AK33</accession>
<sequence length="48" mass="5797">METSYLDYAKEVLSKLTFDPLLFEKEKMKMQAWLSPQERQALQEWLSD</sequence>
<dbReference type="AlphaFoldDB" id="A0AAN5AK33"/>
<organism evidence="1 2">
    <name type="scientific">Persicobacter diffluens</name>
    <dbReference type="NCBI Taxonomy" id="981"/>
    <lineage>
        <taxon>Bacteria</taxon>
        <taxon>Pseudomonadati</taxon>
        <taxon>Bacteroidota</taxon>
        <taxon>Cytophagia</taxon>
        <taxon>Cytophagales</taxon>
        <taxon>Persicobacteraceae</taxon>
        <taxon>Persicobacter</taxon>
    </lineage>
</organism>